<name>A0A9W4HJ65_PENNA</name>
<evidence type="ECO:0000256" key="6">
    <source>
        <dbReference type="SAM" id="Phobius"/>
    </source>
</evidence>
<dbReference type="PANTHER" id="PTHR11863">
    <property type="entry name" value="STEROL DESATURASE"/>
    <property type="match status" value="1"/>
</dbReference>
<evidence type="ECO:0000313" key="8">
    <source>
        <dbReference type="EMBL" id="CAG8033725.1"/>
    </source>
</evidence>
<dbReference type="GO" id="GO:0008610">
    <property type="term" value="P:lipid biosynthetic process"/>
    <property type="evidence" value="ECO:0007669"/>
    <property type="project" value="InterPro"/>
</dbReference>
<comment type="subcellular location">
    <subcellularLocation>
        <location evidence="1">Membrane</location>
    </subcellularLocation>
</comment>
<feature type="transmembrane region" description="Helical" evidence="6">
    <location>
        <begin position="59"/>
        <end position="79"/>
    </location>
</feature>
<keyword evidence="3 6" id="KW-1133">Transmembrane helix</keyword>
<gene>
    <name evidence="8" type="ORF">PNAL_LOCUS2806</name>
</gene>
<proteinExistence type="predicted"/>
<feature type="domain" description="Fatty acid hydroxylase" evidence="7">
    <location>
        <begin position="231"/>
        <end position="367"/>
    </location>
</feature>
<keyword evidence="4 6" id="KW-0472">Membrane</keyword>
<feature type="transmembrane region" description="Helical" evidence="6">
    <location>
        <begin position="221"/>
        <end position="245"/>
    </location>
</feature>
<evidence type="ECO:0000256" key="2">
    <source>
        <dbReference type="ARBA" id="ARBA00022692"/>
    </source>
</evidence>
<comment type="caution">
    <text evidence="8">The sequence shown here is derived from an EMBL/GenBank/DDBJ whole genome shotgun (WGS) entry which is preliminary data.</text>
</comment>
<feature type="region of interest" description="Disordered" evidence="5">
    <location>
        <begin position="385"/>
        <end position="448"/>
    </location>
</feature>
<dbReference type="OrthoDB" id="10258327at2759"/>
<dbReference type="Pfam" id="PF04116">
    <property type="entry name" value="FA_hydroxylase"/>
    <property type="match status" value="1"/>
</dbReference>
<reference evidence="8" key="1">
    <citation type="submission" date="2021-07" db="EMBL/GenBank/DDBJ databases">
        <authorList>
            <person name="Branca A.L. A."/>
        </authorList>
    </citation>
    <scope>NUCLEOTIDE SEQUENCE</scope>
</reference>
<evidence type="ECO:0000256" key="4">
    <source>
        <dbReference type="ARBA" id="ARBA00023136"/>
    </source>
</evidence>
<dbReference type="GO" id="GO:0016020">
    <property type="term" value="C:membrane"/>
    <property type="evidence" value="ECO:0007669"/>
    <property type="project" value="UniProtKB-SubCell"/>
</dbReference>
<evidence type="ECO:0000256" key="3">
    <source>
        <dbReference type="ARBA" id="ARBA00022989"/>
    </source>
</evidence>
<keyword evidence="2 6" id="KW-0812">Transmembrane</keyword>
<evidence type="ECO:0000256" key="5">
    <source>
        <dbReference type="SAM" id="MobiDB-lite"/>
    </source>
</evidence>
<protein>
    <recommendedName>
        <fullName evidence="7">Fatty acid hydroxylase domain-containing protein</fullName>
    </recommendedName>
</protein>
<organism evidence="8 9">
    <name type="scientific">Penicillium nalgiovense</name>
    <dbReference type="NCBI Taxonomy" id="60175"/>
    <lineage>
        <taxon>Eukaryota</taxon>
        <taxon>Fungi</taxon>
        <taxon>Dikarya</taxon>
        <taxon>Ascomycota</taxon>
        <taxon>Pezizomycotina</taxon>
        <taxon>Eurotiomycetes</taxon>
        <taxon>Eurotiomycetidae</taxon>
        <taxon>Eurotiales</taxon>
        <taxon>Aspergillaceae</taxon>
        <taxon>Penicillium</taxon>
    </lineage>
</organism>
<dbReference type="EMBL" id="CAJVNV010000090">
    <property type="protein sequence ID" value="CAG8033725.1"/>
    <property type="molecule type" value="Genomic_DNA"/>
</dbReference>
<dbReference type="Proteomes" id="UP001153461">
    <property type="component" value="Unassembled WGS sequence"/>
</dbReference>
<sequence length="448" mass="50900">MYWAAPFGHSWILRATENSTHRHSFTMAVNTSVAFDLPPLPTYTLTAREHLLAPLPDSILTLVLPVIAYWGMSMIYHFLDVNDYFVEYRLHTPAEVLKRNKVTRWEVVRDVVLQQVIQTLAGFAFIYFDAEETVGREEYDVAVWAQRLRIAQKAVPSLLALVGVDAIRLGKSVSQSGYTMLAGVLAGGSYPGVTQSIFLDNGAEAVAPAFTNWELAVAGFIYWYFVPTLQFLLAISIVDTWQYFLHRAMHLNRWLYVTFHSRHHRLYVPYAFGALYNHPVEGFLLDTAGTGIGFLVSGMTTRQAMWFFTMSTIKTVDDHCGYAFPWDPLQHFTSNNAAYHDIHHQSWGIKTNFSQPFFIFWDRLLGTQWTGEVKLRYERARENAQKQVDLDAAQAPETTPTVTVTEEREHERVVVSPEGPAARTRLRRKTVDSLKGPSHGVPGSVLHN</sequence>
<accession>A0A9W4HJ65</accession>
<dbReference type="InterPro" id="IPR006694">
    <property type="entry name" value="Fatty_acid_hydroxylase"/>
</dbReference>
<evidence type="ECO:0000313" key="9">
    <source>
        <dbReference type="Proteomes" id="UP001153461"/>
    </source>
</evidence>
<dbReference type="GO" id="GO:0016491">
    <property type="term" value="F:oxidoreductase activity"/>
    <property type="evidence" value="ECO:0007669"/>
    <property type="project" value="InterPro"/>
</dbReference>
<dbReference type="AlphaFoldDB" id="A0A9W4HJ65"/>
<evidence type="ECO:0000256" key="1">
    <source>
        <dbReference type="ARBA" id="ARBA00004370"/>
    </source>
</evidence>
<dbReference type="InterPro" id="IPR050307">
    <property type="entry name" value="Sterol_Desaturase_Related"/>
</dbReference>
<evidence type="ECO:0000259" key="7">
    <source>
        <dbReference type="Pfam" id="PF04116"/>
    </source>
</evidence>
<dbReference type="GO" id="GO:0005506">
    <property type="term" value="F:iron ion binding"/>
    <property type="evidence" value="ECO:0007669"/>
    <property type="project" value="InterPro"/>
</dbReference>